<dbReference type="GO" id="GO:1990334">
    <property type="term" value="C:Bfa1-Bub2 complex"/>
    <property type="evidence" value="ECO:0007669"/>
    <property type="project" value="InterPro"/>
</dbReference>
<organism evidence="2 3">
    <name type="scientific">Suhomyces tanzawaensis NRRL Y-17324</name>
    <dbReference type="NCBI Taxonomy" id="984487"/>
    <lineage>
        <taxon>Eukaryota</taxon>
        <taxon>Fungi</taxon>
        <taxon>Dikarya</taxon>
        <taxon>Ascomycota</taxon>
        <taxon>Saccharomycotina</taxon>
        <taxon>Pichiomycetes</taxon>
        <taxon>Debaryomycetaceae</taxon>
        <taxon>Suhomyces</taxon>
    </lineage>
</organism>
<keyword evidence="3" id="KW-1185">Reference proteome</keyword>
<feature type="compositionally biased region" description="Polar residues" evidence="1">
    <location>
        <begin position="139"/>
        <end position="162"/>
    </location>
</feature>
<feature type="compositionally biased region" description="Basic residues" evidence="1">
    <location>
        <begin position="1"/>
        <end position="12"/>
    </location>
</feature>
<feature type="compositionally biased region" description="Polar residues" evidence="1">
    <location>
        <begin position="14"/>
        <end position="26"/>
    </location>
</feature>
<dbReference type="PANTHER" id="PTHR35140">
    <property type="entry name" value="MITOTIC CHECK POINT PROTEIN BFA1"/>
    <property type="match status" value="1"/>
</dbReference>
<reference evidence="3" key="1">
    <citation type="submission" date="2016-05" db="EMBL/GenBank/DDBJ databases">
        <title>Comparative genomics of biotechnologically important yeasts.</title>
        <authorList>
            <consortium name="DOE Joint Genome Institute"/>
            <person name="Riley R."/>
            <person name="Haridas S."/>
            <person name="Wolfe K.H."/>
            <person name="Lopes M.R."/>
            <person name="Hittinger C.T."/>
            <person name="Goker M."/>
            <person name="Salamov A."/>
            <person name="Wisecaver J."/>
            <person name="Long T.M."/>
            <person name="Aerts A.L."/>
            <person name="Barry K."/>
            <person name="Choi C."/>
            <person name="Clum A."/>
            <person name="Coughlan A.Y."/>
            <person name="Deshpande S."/>
            <person name="Douglass A.P."/>
            <person name="Hanson S.J."/>
            <person name="Klenk H.-P."/>
            <person name="Labutti K."/>
            <person name="Lapidus A."/>
            <person name="Lindquist E."/>
            <person name="Lipzen A."/>
            <person name="Meier-Kolthoff J.P."/>
            <person name="Ohm R.A."/>
            <person name="Otillar R.P."/>
            <person name="Pangilinan J."/>
            <person name="Peng Y."/>
            <person name="Rokas A."/>
            <person name="Rosa C.A."/>
            <person name="Scheuner C."/>
            <person name="Sibirny A.A."/>
            <person name="Slot J.C."/>
            <person name="Stielow J.B."/>
            <person name="Sun H."/>
            <person name="Kurtzman C.P."/>
            <person name="Blackwell M."/>
            <person name="Grigoriev I.V."/>
            <person name="Jeffries T.W."/>
        </authorList>
    </citation>
    <scope>NUCLEOTIDE SEQUENCE [LARGE SCALE GENOMIC DNA]</scope>
    <source>
        <strain evidence="3">NRRL Y-17324</strain>
    </source>
</reference>
<feature type="compositionally biased region" description="Acidic residues" evidence="1">
    <location>
        <begin position="164"/>
        <end position="175"/>
    </location>
</feature>
<dbReference type="EMBL" id="KV453917">
    <property type="protein sequence ID" value="ODV76842.1"/>
    <property type="molecule type" value="Genomic_DNA"/>
</dbReference>
<feature type="compositionally biased region" description="Low complexity" evidence="1">
    <location>
        <begin position="117"/>
        <end position="131"/>
    </location>
</feature>
<dbReference type="InterPro" id="IPR034586">
    <property type="entry name" value="Bfa1/Byr4"/>
</dbReference>
<proteinExistence type="predicted"/>
<dbReference type="GO" id="GO:0031578">
    <property type="term" value="P:mitotic spindle orientation checkpoint signaling"/>
    <property type="evidence" value="ECO:0007669"/>
    <property type="project" value="TreeGrafter"/>
</dbReference>
<dbReference type="STRING" id="984487.A0A1E4SBR9"/>
<name>A0A1E4SBR9_9ASCO</name>
<accession>A0A1E4SBR9</accession>
<feature type="region of interest" description="Disordered" evidence="1">
    <location>
        <begin position="1"/>
        <end position="29"/>
    </location>
</feature>
<feature type="region of interest" description="Disordered" evidence="1">
    <location>
        <begin position="112"/>
        <end position="175"/>
    </location>
</feature>
<dbReference type="GO" id="GO:0005096">
    <property type="term" value="F:GTPase activator activity"/>
    <property type="evidence" value="ECO:0007669"/>
    <property type="project" value="InterPro"/>
</dbReference>
<feature type="region of interest" description="Disordered" evidence="1">
    <location>
        <begin position="510"/>
        <end position="554"/>
    </location>
</feature>
<evidence type="ECO:0000313" key="2">
    <source>
        <dbReference type="EMBL" id="ODV76842.1"/>
    </source>
</evidence>
<dbReference type="AlphaFoldDB" id="A0A1E4SBR9"/>
<dbReference type="GO" id="GO:0044732">
    <property type="term" value="C:mitotic spindle pole body"/>
    <property type="evidence" value="ECO:0007669"/>
    <property type="project" value="TreeGrafter"/>
</dbReference>
<dbReference type="Proteomes" id="UP000094285">
    <property type="component" value="Unassembled WGS sequence"/>
</dbReference>
<sequence length="617" mass="70920">MIPTSRKPKAVTKKLSTPSPGLNGSINEGRKMNKNDLLLKFQDHIGDDDDIFGTNEGGLNFDDDFNTLKINDLETLKVPQHSNNKSTLNFEHVFEQFDQALERIGNMPDLGMSPIDSISTSSPKLSLLTPSNRLGLGQSGSKSRAHSTSHGLSQITRKTLSEYSEGDDTDVTSQMNEDDFEDLDNIFGAEESGIYEKINQKLVAKKLKLQNEAELEDMELQKRYKKQFQNPHAKDINATIKIKDFNHPQMGSKTLTNQNLSLLDQLENDKTINYEYTRDDFEDFTEGFDNNFEKKLSLESRRMPSRSNIYQPSTMRSKVSMPNLNKSAPTTIKKYKSSMDIVNAYNMKGPGFNYNNNVIRKLDRIPSFYNPKKEADAETLKKKQLLLSKYAENHQRANKSNRESYKNDKSKHKIGLVKYLNNNSVVHNPTIPTNTKSMRYDPANKRWEGNEADLLRFENMHKPSLITLNDVKDNEGKDKNPNMVYDNENLRWVNLNDDSESIFNDIPDLEDFRETPGSNRPALQSPMTRRGLSQFTQRTVSSNTHTSGSDSVDDDLAGEFKISMKLIDRFMKEEDKITKKTHHWFPVNDEYDFTNNTRNGFNPDYYWEIRKMVIDNE</sequence>
<dbReference type="RefSeq" id="XP_020061964.1">
    <property type="nucleotide sequence ID" value="XM_020210675.1"/>
</dbReference>
<feature type="compositionally biased region" description="Polar residues" evidence="1">
    <location>
        <begin position="516"/>
        <end position="550"/>
    </location>
</feature>
<protein>
    <submittedName>
        <fullName evidence="2">Uncharacterized protein</fullName>
    </submittedName>
</protein>
<dbReference type="OrthoDB" id="19159at2759"/>
<dbReference type="PANTHER" id="PTHR35140:SF1">
    <property type="entry name" value="MITOTIC CHECK POINT PROTEIN BFA1"/>
    <property type="match status" value="1"/>
</dbReference>
<dbReference type="GeneID" id="30984811"/>
<evidence type="ECO:0000256" key="1">
    <source>
        <dbReference type="SAM" id="MobiDB-lite"/>
    </source>
</evidence>
<gene>
    <name evidence="2" type="ORF">CANTADRAFT_57254</name>
</gene>
<evidence type="ECO:0000313" key="3">
    <source>
        <dbReference type="Proteomes" id="UP000094285"/>
    </source>
</evidence>